<keyword evidence="5" id="KW-0134">Cell wall</keyword>
<comment type="similarity">
    <text evidence="3">Belongs to the pectinesterase family.</text>
</comment>
<reference evidence="11" key="1">
    <citation type="submission" date="2025-08" db="UniProtKB">
        <authorList>
            <consortium name="RefSeq"/>
        </authorList>
    </citation>
    <scope>IDENTIFICATION</scope>
    <source>
        <tissue evidence="11">Seedling</tissue>
    </source>
</reference>
<name>A0ABM3IA76_ZIZJJ</name>
<evidence type="ECO:0000313" key="10">
    <source>
        <dbReference type="Proteomes" id="UP001652623"/>
    </source>
</evidence>
<comment type="subcellular location">
    <subcellularLocation>
        <location evidence="1">Secreted</location>
        <location evidence="1">Cell wall</location>
    </subcellularLocation>
</comment>
<dbReference type="Pfam" id="PF01095">
    <property type="entry name" value="Pectinesterase"/>
    <property type="match status" value="1"/>
</dbReference>
<comment type="pathway">
    <text evidence="2">Glycan metabolism; pectin degradation; 2-dehydro-3-deoxy-D-gluconate from pectin: step 1/5.</text>
</comment>
<evidence type="ECO:0000313" key="11">
    <source>
        <dbReference type="RefSeq" id="XP_048324208.1"/>
    </source>
</evidence>
<evidence type="ECO:0000256" key="4">
    <source>
        <dbReference type="ARBA" id="ARBA00013229"/>
    </source>
</evidence>
<dbReference type="Proteomes" id="UP001652623">
    <property type="component" value="Chromosome 1"/>
</dbReference>
<feature type="domain" description="Pectinesterase catalytic" evidence="9">
    <location>
        <begin position="62"/>
        <end position="342"/>
    </location>
</feature>
<keyword evidence="6" id="KW-0378">Hydrolase</keyword>
<evidence type="ECO:0000256" key="6">
    <source>
        <dbReference type="ARBA" id="ARBA00022801"/>
    </source>
</evidence>
<feature type="chain" id="PRO_5046135937" description="pectinesterase" evidence="8">
    <location>
        <begin position="26"/>
        <end position="349"/>
    </location>
</feature>
<feature type="signal peptide" evidence="8">
    <location>
        <begin position="1"/>
        <end position="25"/>
    </location>
</feature>
<dbReference type="InterPro" id="IPR012334">
    <property type="entry name" value="Pectin_lyas_fold"/>
</dbReference>
<dbReference type="GeneID" id="107434488"/>
<dbReference type="SUPFAM" id="SSF51126">
    <property type="entry name" value="Pectin lyase-like"/>
    <property type="match status" value="1"/>
</dbReference>
<keyword evidence="8" id="KW-0732">Signal</keyword>
<keyword evidence="10" id="KW-1185">Reference proteome</keyword>
<protein>
    <recommendedName>
        <fullName evidence="4">pectinesterase</fullName>
        <ecNumber evidence="4">3.1.1.11</ecNumber>
    </recommendedName>
</protein>
<organism evidence="10 11">
    <name type="scientific">Ziziphus jujuba</name>
    <name type="common">Chinese jujube</name>
    <name type="synonym">Ziziphus sativa</name>
    <dbReference type="NCBI Taxonomy" id="326968"/>
    <lineage>
        <taxon>Eukaryota</taxon>
        <taxon>Viridiplantae</taxon>
        <taxon>Streptophyta</taxon>
        <taxon>Embryophyta</taxon>
        <taxon>Tracheophyta</taxon>
        <taxon>Spermatophyta</taxon>
        <taxon>Magnoliopsida</taxon>
        <taxon>eudicotyledons</taxon>
        <taxon>Gunneridae</taxon>
        <taxon>Pentapetalae</taxon>
        <taxon>rosids</taxon>
        <taxon>fabids</taxon>
        <taxon>Rosales</taxon>
        <taxon>Rhamnaceae</taxon>
        <taxon>Paliureae</taxon>
        <taxon>Ziziphus</taxon>
    </lineage>
</organism>
<gene>
    <name evidence="11" type="primary">LOC107434488</name>
</gene>
<dbReference type="InterPro" id="IPR000070">
    <property type="entry name" value="Pectinesterase_cat"/>
</dbReference>
<sequence>MADYYSSAFVFALVGLLGSFQACFSQNTPVSAKNYISWDDFKINFKDLGSNSGNAYDFSHVIVVDKNGGGNFSTVQGAIDMVPEHNTQRVKIYILPGTYRKPNEEFSSFHFLLFYFVSENANVDKNQYGIALGTYNSASVTVESDYFCATRITFENSAVPVRRGQGNQAVALRIAGDKAMFYKARFLGKQDTLLDESGTHFFYKCFIQGRVDFVFGRARSLYKECHLNSIAKRSGAIAAHHRDSPDETGFSFVNCVITGRGRIYLGRAWGTYSRIIYSYCNISDIIIPKGWSDWDEPSRHKTVEFGEYHCQGKGADQRRRVSWSKNFTSGEIRPFLGTKYINEEQWLRM</sequence>
<keyword evidence="5" id="KW-0964">Secreted</keyword>
<evidence type="ECO:0000256" key="5">
    <source>
        <dbReference type="ARBA" id="ARBA00022512"/>
    </source>
</evidence>
<evidence type="ECO:0000259" key="9">
    <source>
        <dbReference type="Pfam" id="PF01095"/>
    </source>
</evidence>
<evidence type="ECO:0000256" key="2">
    <source>
        <dbReference type="ARBA" id="ARBA00005184"/>
    </source>
</evidence>
<dbReference type="RefSeq" id="XP_048324208.1">
    <property type="nucleotide sequence ID" value="XM_048468251.1"/>
</dbReference>
<proteinExistence type="inferred from homology"/>
<evidence type="ECO:0000256" key="1">
    <source>
        <dbReference type="ARBA" id="ARBA00004191"/>
    </source>
</evidence>
<dbReference type="InterPro" id="IPR011050">
    <property type="entry name" value="Pectin_lyase_fold/virulence"/>
</dbReference>
<keyword evidence="7" id="KW-0063">Aspartyl esterase</keyword>
<evidence type="ECO:0000256" key="3">
    <source>
        <dbReference type="ARBA" id="ARBA00008891"/>
    </source>
</evidence>
<evidence type="ECO:0000256" key="8">
    <source>
        <dbReference type="SAM" id="SignalP"/>
    </source>
</evidence>
<evidence type="ECO:0000256" key="7">
    <source>
        <dbReference type="ARBA" id="ARBA00023085"/>
    </source>
</evidence>
<dbReference type="PANTHER" id="PTHR31321">
    <property type="entry name" value="ACYL-COA THIOESTER HYDROLASE YBHC-RELATED"/>
    <property type="match status" value="1"/>
</dbReference>
<dbReference type="Gene3D" id="2.160.20.10">
    <property type="entry name" value="Single-stranded right-handed beta-helix, Pectin lyase-like"/>
    <property type="match status" value="1"/>
</dbReference>
<accession>A0ABM3IA76</accession>
<dbReference type="PANTHER" id="PTHR31321:SF31">
    <property type="entry name" value="PECTINESTERASE QRT1"/>
    <property type="match status" value="1"/>
</dbReference>
<dbReference type="EC" id="3.1.1.11" evidence="4"/>